<evidence type="ECO:0000259" key="3">
    <source>
        <dbReference type="PROSITE" id="PS51778"/>
    </source>
</evidence>
<dbReference type="GO" id="GO:0120015">
    <property type="term" value="F:sterol transfer activity"/>
    <property type="evidence" value="ECO:0007669"/>
    <property type="project" value="TreeGrafter"/>
</dbReference>
<evidence type="ECO:0000313" key="4">
    <source>
        <dbReference type="EMBL" id="CAL4135750.1"/>
    </source>
</evidence>
<keyword evidence="5" id="KW-1185">Reference proteome</keyword>
<dbReference type="Pfam" id="PF16016">
    <property type="entry name" value="VASt"/>
    <property type="match status" value="1"/>
</dbReference>
<dbReference type="GO" id="GO:0005886">
    <property type="term" value="C:plasma membrane"/>
    <property type="evidence" value="ECO:0007669"/>
    <property type="project" value="TreeGrafter"/>
</dbReference>
<sequence length="101" mass="11297">VSTRPSSIGPIDCPVADSHEGRELLNVVVALPVDQVFTLMFVHQQFMIDVYNNKKTYDIISSQWQSTGSSQDRTRQVTYTMTLPANNLGPKVSYCTEDQVS</sequence>
<dbReference type="GO" id="GO:0140268">
    <property type="term" value="C:endoplasmic reticulum-plasma membrane contact site"/>
    <property type="evidence" value="ECO:0007669"/>
    <property type="project" value="TreeGrafter"/>
</dbReference>
<dbReference type="AlphaFoldDB" id="A0AAV2RPN0"/>
<evidence type="ECO:0000256" key="2">
    <source>
        <dbReference type="ARBA" id="ARBA00023136"/>
    </source>
</evidence>
<dbReference type="GO" id="GO:0032934">
    <property type="term" value="F:sterol binding"/>
    <property type="evidence" value="ECO:0007669"/>
    <property type="project" value="TreeGrafter"/>
</dbReference>
<dbReference type="InterPro" id="IPR051482">
    <property type="entry name" value="Cholesterol_transport"/>
</dbReference>
<organism evidence="4 5">
    <name type="scientific">Meganyctiphanes norvegica</name>
    <name type="common">Northern krill</name>
    <name type="synonym">Thysanopoda norvegica</name>
    <dbReference type="NCBI Taxonomy" id="48144"/>
    <lineage>
        <taxon>Eukaryota</taxon>
        <taxon>Metazoa</taxon>
        <taxon>Ecdysozoa</taxon>
        <taxon>Arthropoda</taxon>
        <taxon>Crustacea</taxon>
        <taxon>Multicrustacea</taxon>
        <taxon>Malacostraca</taxon>
        <taxon>Eumalacostraca</taxon>
        <taxon>Eucarida</taxon>
        <taxon>Euphausiacea</taxon>
        <taxon>Euphausiidae</taxon>
        <taxon>Meganyctiphanes</taxon>
    </lineage>
</organism>
<gene>
    <name evidence="4" type="ORF">MNOR_LOCUS27707</name>
</gene>
<reference evidence="4 5" key="1">
    <citation type="submission" date="2024-05" db="EMBL/GenBank/DDBJ databases">
        <authorList>
            <person name="Wallberg A."/>
        </authorList>
    </citation>
    <scope>NUCLEOTIDE SEQUENCE [LARGE SCALE GENOMIC DNA]</scope>
</reference>
<evidence type="ECO:0000313" key="5">
    <source>
        <dbReference type="Proteomes" id="UP001497623"/>
    </source>
</evidence>
<comment type="subcellular location">
    <subcellularLocation>
        <location evidence="1">Membrane</location>
    </subcellularLocation>
</comment>
<feature type="non-terminal residue" evidence="4">
    <location>
        <position position="101"/>
    </location>
</feature>
<keyword evidence="2" id="KW-0472">Membrane</keyword>
<accession>A0AAV2RPN0</accession>
<feature type="non-terminal residue" evidence="4">
    <location>
        <position position="1"/>
    </location>
</feature>
<dbReference type="InterPro" id="IPR031968">
    <property type="entry name" value="VASt"/>
</dbReference>
<dbReference type="EMBL" id="CAXKWB010029558">
    <property type="protein sequence ID" value="CAL4135750.1"/>
    <property type="molecule type" value="Genomic_DNA"/>
</dbReference>
<evidence type="ECO:0000256" key="1">
    <source>
        <dbReference type="ARBA" id="ARBA00004370"/>
    </source>
</evidence>
<dbReference type="GO" id="GO:0032366">
    <property type="term" value="P:intracellular sterol transport"/>
    <property type="evidence" value="ECO:0007669"/>
    <property type="project" value="TreeGrafter"/>
</dbReference>
<dbReference type="Proteomes" id="UP001497623">
    <property type="component" value="Unassembled WGS sequence"/>
</dbReference>
<dbReference type="PANTHER" id="PTHR23319:SF4">
    <property type="entry name" value="GRAM DOMAIN CONTAINING 1B, ISOFORM E"/>
    <property type="match status" value="1"/>
</dbReference>
<proteinExistence type="predicted"/>
<dbReference type="PANTHER" id="PTHR23319">
    <property type="entry name" value="GRAM DOMAIN CONTAINING 1B, ISOFORM E"/>
    <property type="match status" value="1"/>
</dbReference>
<dbReference type="PROSITE" id="PS51778">
    <property type="entry name" value="VAST"/>
    <property type="match status" value="1"/>
</dbReference>
<comment type="caution">
    <text evidence="4">The sequence shown here is derived from an EMBL/GenBank/DDBJ whole genome shotgun (WGS) entry which is preliminary data.</text>
</comment>
<dbReference type="GO" id="GO:0005789">
    <property type="term" value="C:endoplasmic reticulum membrane"/>
    <property type="evidence" value="ECO:0007669"/>
    <property type="project" value="TreeGrafter"/>
</dbReference>
<feature type="domain" description="VASt" evidence="3">
    <location>
        <begin position="20"/>
        <end position="101"/>
    </location>
</feature>
<name>A0AAV2RPN0_MEGNR</name>
<protein>
    <recommendedName>
        <fullName evidence="3">VASt domain-containing protein</fullName>
    </recommendedName>
</protein>